<comment type="caution">
    <text evidence="1">The sequence shown here is derived from an EMBL/GenBank/DDBJ whole genome shotgun (WGS) entry which is preliminary data.</text>
</comment>
<dbReference type="PANTHER" id="PTHR36529">
    <property type="entry name" value="SLL1095 PROTEIN"/>
    <property type="match status" value="1"/>
</dbReference>
<evidence type="ECO:0000313" key="2">
    <source>
        <dbReference type="Proteomes" id="UP001595798"/>
    </source>
</evidence>
<reference evidence="2" key="1">
    <citation type="journal article" date="2019" name="Int. J. Syst. Evol. Microbiol.">
        <title>The Global Catalogue of Microorganisms (GCM) 10K type strain sequencing project: providing services to taxonomists for standard genome sequencing and annotation.</title>
        <authorList>
            <consortium name="The Broad Institute Genomics Platform"/>
            <consortium name="The Broad Institute Genome Sequencing Center for Infectious Disease"/>
            <person name="Wu L."/>
            <person name="Ma J."/>
        </authorList>
    </citation>
    <scope>NUCLEOTIDE SEQUENCE [LARGE SCALE GENOMIC DNA]</scope>
    <source>
        <strain evidence="2">CECT 7297</strain>
    </source>
</reference>
<keyword evidence="2" id="KW-1185">Reference proteome</keyword>
<proteinExistence type="predicted"/>
<dbReference type="Gene3D" id="3.90.550.10">
    <property type="entry name" value="Spore Coat Polysaccharide Biosynthesis Protein SpsA, Chain A"/>
    <property type="match status" value="1"/>
</dbReference>
<dbReference type="Pfam" id="PF09837">
    <property type="entry name" value="DUF2064"/>
    <property type="match status" value="1"/>
</dbReference>
<name>A0ABV8QMC2_9GAMM</name>
<dbReference type="NCBIfam" id="TIGR04282">
    <property type="entry name" value="glyco_like_cofC"/>
    <property type="match status" value="1"/>
</dbReference>
<dbReference type="Proteomes" id="UP001595798">
    <property type="component" value="Unassembled WGS sequence"/>
</dbReference>
<dbReference type="InterPro" id="IPR018641">
    <property type="entry name" value="Trfase_1_rSAM/seldom-assoc"/>
</dbReference>
<dbReference type="InterPro" id="IPR029044">
    <property type="entry name" value="Nucleotide-diphossugar_trans"/>
</dbReference>
<dbReference type="SUPFAM" id="SSF53448">
    <property type="entry name" value="Nucleotide-diphospho-sugar transferases"/>
    <property type="match status" value="1"/>
</dbReference>
<dbReference type="EMBL" id="JBHSDI010000051">
    <property type="protein sequence ID" value="MFC4260194.1"/>
    <property type="molecule type" value="Genomic_DNA"/>
</dbReference>
<accession>A0ABV8QMC2</accession>
<sequence>MMAGVQLIQFAKWPRRGRVKTRLASALGEAGALDAHVRLTLTVMDRLVQSGYPVTLAWDTAMAEPPEEAVSILQAMAASGVGQSTQQGEDLGERMTRALTAGLREADIAMVVGSDCPSVDADYIDQAKSALAEADVVFGPSDDGGYVLIAARRTRPEMLQGVLWGSELALAQSVAAARNAGLRVATLSPRWDVDEPADWDRFLAEFGQLPTGG</sequence>
<gene>
    <name evidence="1" type="ORF">ACFOZ5_14310</name>
</gene>
<evidence type="ECO:0000313" key="1">
    <source>
        <dbReference type="EMBL" id="MFC4260194.1"/>
    </source>
</evidence>
<organism evidence="1 2">
    <name type="scientific">Marinobacter lacisalsi</name>
    <dbReference type="NCBI Taxonomy" id="475979"/>
    <lineage>
        <taxon>Bacteria</taxon>
        <taxon>Pseudomonadati</taxon>
        <taxon>Pseudomonadota</taxon>
        <taxon>Gammaproteobacteria</taxon>
        <taxon>Pseudomonadales</taxon>
        <taxon>Marinobacteraceae</taxon>
        <taxon>Marinobacter</taxon>
    </lineage>
</organism>
<dbReference type="PANTHER" id="PTHR36529:SF1">
    <property type="entry name" value="GLYCOSYLTRANSFERASE"/>
    <property type="match status" value="1"/>
</dbReference>
<protein>
    <submittedName>
        <fullName evidence="1">TIGR04282 family arsenosugar biosynthesis glycosyltransferase</fullName>
    </submittedName>
</protein>